<dbReference type="OrthoDB" id="503948at2"/>
<sequence length="293" mass="32887">MQFLLLGAAVLLAGIIALGWWFLRIGRISKQPLVTDQADVAYQTVPTVFVHGYSGNRLSFGRMLARFEHLHIAKKEIVFRVRKDGTLLQTGHLSHRRDNPTVQVLFEDNRADEQKQSLWIARIMNRLKNNEGADAVNLVGHSMGGVSILRYLIVYGRNPHLPQTPKMVAIGAPFNDLELGKDGKEVFVYQLTDQGPSHKAPIYQFFEQRLDALPRDLSFLNIAGNQLRGGLNDGSVAVESSFAIRFLLQKRIKSYQQVVIRGARAAHSLLHENTVVDHDLTEFLWEPTDAGGN</sequence>
<dbReference type="PATRIC" id="fig|81857.4.peg.1461"/>
<dbReference type="STRING" id="81857.IV38_GL000078"/>
<reference evidence="1 2" key="1">
    <citation type="journal article" date="2015" name="Genome Announc.">
        <title>Expanding the biotechnology potential of lactobacilli through comparative genomics of 213 strains and associated genera.</title>
        <authorList>
            <person name="Sun Z."/>
            <person name="Harris H.M."/>
            <person name="McCann A."/>
            <person name="Guo C."/>
            <person name="Argimon S."/>
            <person name="Zhang W."/>
            <person name="Yang X."/>
            <person name="Jeffery I.B."/>
            <person name="Cooney J.C."/>
            <person name="Kagawa T.F."/>
            <person name="Liu W."/>
            <person name="Song Y."/>
            <person name="Salvetti E."/>
            <person name="Wrobel A."/>
            <person name="Rasinkangas P."/>
            <person name="Parkhill J."/>
            <person name="Rea M.C."/>
            <person name="O'Sullivan O."/>
            <person name="Ritari J."/>
            <person name="Douillard F.P."/>
            <person name="Paul Ross R."/>
            <person name="Yang R."/>
            <person name="Briner A.E."/>
            <person name="Felis G.E."/>
            <person name="de Vos W.M."/>
            <person name="Barrangou R."/>
            <person name="Klaenhammer T.R."/>
            <person name="Caufield P.W."/>
            <person name="Cui Y."/>
            <person name="Zhang H."/>
            <person name="O'Toole P.W."/>
        </authorList>
    </citation>
    <scope>NUCLEOTIDE SEQUENCE [LARGE SCALE GENOMIC DNA]</scope>
    <source>
        <strain evidence="1 2">DSM 13344</strain>
    </source>
</reference>
<dbReference type="InterPro" id="IPR029058">
    <property type="entry name" value="AB_hydrolase_fold"/>
</dbReference>
<dbReference type="RefSeq" id="WP_057769756.1">
    <property type="nucleotide sequence ID" value="NZ_JQAT01000001.1"/>
</dbReference>
<comment type="caution">
    <text evidence="1">The sequence shown here is derived from an EMBL/GenBank/DDBJ whole genome shotgun (WGS) entry which is preliminary data.</text>
</comment>
<dbReference type="Pfam" id="PF06028">
    <property type="entry name" value="DUF915"/>
    <property type="match status" value="1"/>
</dbReference>
<gene>
    <name evidence="1" type="ORF">IV40_GL001440</name>
</gene>
<evidence type="ECO:0008006" key="3">
    <source>
        <dbReference type="Google" id="ProtNLM"/>
    </source>
</evidence>
<proteinExistence type="predicted"/>
<name>A0A0R2G3K1_9LACO</name>
<dbReference type="SUPFAM" id="SSF53474">
    <property type="entry name" value="alpha/beta-Hydrolases"/>
    <property type="match status" value="1"/>
</dbReference>
<dbReference type="AlphaFoldDB" id="A0A0R2G3K1"/>
<organism evidence="1 2">
    <name type="scientific">Lactobacillus selangorensis</name>
    <dbReference type="NCBI Taxonomy" id="81857"/>
    <lineage>
        <taxon>Bacteria</taxon>
        <taxon>Bacillati</taxon>
        <taxon>Bacillota</taxon>
        <taxon>Bacilli</taxon>
        <taxon>Lactobacillales</taxon>
        <taxon>Lactobacillaceae</taxon>
        <taxon>Lactobacillus</taxon>
    </lineage>
</organism>
<protein>
    <recommendedName>
        <fullName evidence="3">Alpha beta hydrolase superfamily protein</fullName>
    </recommendedName>
</protein>
<dbReference type="Gene3D" id="3.40.50.1820">
    <property type="entry name" value="alpha/beta hydrolase"/>
    <property type="match status" value="1"/>
</dbReference>
<dbReference type="Proteomes" id="UP000051645">
    <property type="component" value="Unassembled WGS sequence"/>
</dbReference>
<keyword evidence="2" id="KW-1185">Reference proteome</keyword>
<evidence type="ECO:0000313" key="2">
    <source>
        <dbReference type="Proteomes" id="UP000051645"/>
    </source>
</evidence>
<dbReference type="EMBL" id="JQAZ01000004">
    <property type="protein sequence ID" value="KRN31444.1"/>
    <property type="molecule type" value="Genomic_DNA"/>
</dbReference>
<dbReference type="InterPro" id="IPR010315">
    <property type="entry name" value="DUF915_hydro-like"/>
</dbReference>
<evidence type="ECO:0000313" key="1">
    <source>
        <dbReference type="EMBL" id="KRN31444.1"/>
    </source>
</evidence>
<accession>A0A0R2G3K1</accession>